<evidence type="ECO:0000256" key="4">
    <source>
        <dbReference type="ARBA" id="ARBA00022692"/>
    </source>
</evidence>
<feature type="domain" description="ABC transmembrane type-1" evidence="8">
    <location>
        <begin position="48"/>
        <end position="254"/>
    </location>
</feature>
<dbReference type="Pfam" id="PF00528">
    <property type="entry name" value="BPD_transp_1"/>
    <property type="match status" value="1"/>
</dbReference>
<evidence type="ECO:0000256" key="5">
    <source>
        <dbReference type="ARBA" id="ARBA00022989"/>
    </source>
</evidence>
<dbReference type="GO" id="GO:0005886">
    <property type="term" value="C:plasma membrane"/>
    <property type="evidence" value="ECO:0007669"/>
    <property type="project" value="UniProtKB-SubCell"/>
</dbReference>
<dbReference type="EMBL" id="UINC01152213">
    <property type="protein sequence ID" value="SVD46277.1"/>
    <property type="molecule type" value="Genomic_DNA"/>
</dbReference>
<gene>
    <name evidence="9" type="ORF">METZ01_LOCUS399131</name>
</gene>
<dbReference type="AlphaFoldDB" id="A0A382VIE5"/>
<dbReference type="GO" id="GO:0055085">
    <property type="term" value="P:transmembrane transport"/>
    <property type="evidence" value="ECO:0007669"/>
    <property type="project" value="InterPro"/>
</dbReference>
<keyword evidence="2" id="KW-0813">Transport</keyword>
<feature type="transmembrane region" description="Helical" evidence="7">
    <location>
        <begin position="7"/>
        <end position="29"/>
    </location>
</feature>
<keyword evidence="4 7" id="KW-0812">Transmembrane</keyword>
<evidence type="ECO:0000256" key="7">
    <source>
        <dbReference type="SAM" id="Phobius"/>
    </source>
</evidence>
<feature type="transmembrane region" description="Helical" evidence="7">
    <location>
        <begin position="86"/>
        <end position="106"/>
    </location>
</feature>
<accession>A0A382VIE5</accession>
<keyword evidence="6 7" id="KW-0472">Membrane</keyword>
<dbReference type="PANTHER" id="PTHR30183">
    <property type="entry name" value="MOLYBDENUM TRANSPORT SYSTEM PERMEASE PROTEIN MODB"/>
    <property type="match status" value="1"/>
</dbReference>
<evidence type="ECO:0000256" key="6">
    <source>
        <dbReference type="ARBA" id="ARBA00023136"/>
    </source>
</evidence>
<reference evidence="9" key="1">
    <citation type="submission" date="2018-05" db="EMBL/GenBank/DDBJ databases">
        <authorList>
            <person name="Lanie J.A."/>
            <person name="Ng W.-L."/>
            <person name="Kazmierczak K.M."/>
            <person name="Andrzejewski T.M."/>
            <person name="Davidsen T.M."/>
            <person name="Wayne K.J."/>
            <person name="Tettelin H."/>
            <person name="Glass J.I."/>
            <person name="Rusch D."/>
            <person name="Podicherti R."/>
            <person name="Tsui H.-C.T."/>
            <person name="Winkler M.E."/>
        </authorList>
    </citation>
    <scope>NUCLEOTIDE SEQUENCE</scope>
</reference>
<dbReference type="SUPFAM" id="SSF161098">
    <property type="entry name" value="MetI-like"/>
    <property type="match status" value="1"/>
</dbReference>
<evidence type="ECO:0000256" key="2">
    <source>
        <dbReference type="ARBA" id="ARBA00022448"/>
    </source>
</evidence>
<dbReference type="FunFam" id="1.10.3720.10:FF:000088">
    <property type="entry name" value="Iron(III) ABC transporter, permease protein"/>
    <property type="match status" value="1"/>
</dbReference>
<keyword evidence="5 7" id="KW-1133">Transmembrane helix</keyword>
<feature type="transmembrane region" description="Helical" evidence="7">
    <location>
        <begin position="235"/>
        <end position="253"/>
    </location>
</feature>
<evidence type="ECO:0000313" key="9">
    <source>
        <dbReference type="EMBL" id="SVD46277.1"/>
    </source>
</evidence>
<evidence type="ECO:0000259" key="8">
    <source>
        <dbReference type="PROSITE" id="PS50928"/>
    </source>
</evidence>
<dbReference type="PANTHER" id="PTHR30183:SF2">
    <property type="entry name" value="IRON UTILIZATION PROTEIN"/>
    <property type="match status" value="1"/>
</dbReference>
<sequence length="258" mass="28669">MRFSFWPVFSFFFVVLVSVPALVVLAHLFFPLGDVWQHLFDTVLSRYVINTACLALGVGLIGFIVGGATAWLCATCQFPGRSFFEWALLLPLSVPTYAIAFCYGGLLDYAGPIQNALRESFGWSRGDYWFPEIRSLPGAIFVMAFVLYPYVYLLGRAAFIGQSRNMMEASRVLGLGGWQTFLRVSLPLIRPAMIAGISLMIMEALSDFGAVQYLGVDTFTTGIYRTWFSFGAPHAAAQLSAVLLLFVFTALLVEQWSR</sequence>
<evidence type="ECO:0000256" key="3">
    <source>
        <dbReference type="ARBA" id="ARBA00022475"/>
    </source>
</evidence>
<dbReference type="PROSITE" id="PS50928">
    <property type="entry name" value="ABC_TM1"/>
    <property type="match status" value="1"/>
</dbReference>
<name>A0A382VIE5_9ZZZZ</name>
<dbReference type="CDD" id="cd06261">
    <property type="entry name" value="TM_PBP2"/>
    <property type="match status" value="1"/>
</dbReference>
<evidence type="ECO:0000256" key="1">
    <source>
        <dbReference type="ARBA" id="ARBA00004651"/>
    </source>
</evidence>
<feature type="transmembrane region" description="Helical" evidence="7">
    <location>
        <begin position="49"/>
        <end position="74"/>
    </location>
</feature>
<feature type="transmembrane region" description="Helical" evidence="7">
    <location>
        <begin position="138"/>
        <end position="159"/>
    </location>
</feature>
<organism evidence="9">
    <name type="scientific">marine metagenome</name>
    <dbReference type="NCBI Taxonomy" id="408172"/>
    <lineage>
        <taxon>unclassified sequences</taxon>
        <taxon>metagenomes</taxon>
        <taxon>ecological metagenomes</taxon>
    </lineage>
</organism>
<dbReference type="InterPro" id="IPR000515">
    <property type="entry name" value="MetI-like"/>
</dbReference>
<keyword evidence="3" id="KW-1003">Cell membrane</keyword>
<dbReference type="Gene3D" id="1.10.3720.10">
    <property type="entry name" value="MetI-like"/>
    <property type="match status" value="1"/>
</dbReference>
<dbReference type="InterPro" id="IPR035906">
    <property type="entry name" value="MetI-like_sf"/>
</dbReference>
<feature type="non-terminal residue" evidence="9">
    <location>
        <position position="258"/>
    </location>
</feature>
<proteinExistence type="predicted"/>
<comment type="subcellular location">
    <subcellularLocation>
        <location evidence="1">Cell membrane</location>
        <topology evidence="1">Multi-pass membrane protein</topology>
    </subcellularLocation>
</comment>
<protein>
    <recommendedName>
        <fullName evidence="8">ABC transmembrane type-1 domain-containing protein</fullName>
    </recommendedName>
</protein>